<evidence type="ECO:0000313" key="1">
    <source>
        <dbReference type="EMBL" id="EAX46703.1"/>
    </source>
</evidence>
<keyword evidence="2" id="KW-1185">Reference proteome</keyword>
<organism evidence="1 2">
    <name type="scientific">Thermosinus carboxydivorans Nor1</name>
    <dbReference type="NCBI Taxonomy" id="401526"/>
    <lineage>
        <taxon>Bacteria</taxon>
        <taxon>Bacillati</taxon>
        <taxon>Bacillota</taxon>
        <taxon>Negativicutes</taxon>
        <taxon>Selenomonadales</taxon>
        <taxon>Sporomusaceae</taxon>
        <taxon>Thermosinus</taxon>
    </lineage>
</organism>
<gene>
    <name evidence="1" type="ORF">TcarDRAFT_0470</name>
</gene>
<sequence length="234" mass="26256">MIKVKQRLGGVSMSAFLGWIHYWLYKKIRFVVEREQLLYERAEELCGPMAEEIRATVWESYGEPLPDVDLAEVIDHTNIHGWLQRQITLAETREAAVVKALVDHCGDAGLNAAGEVFAAHGEQCGHDAQASGKYDLTGADGIYRALNDYFLNGMPCDQADMLVINTPEQVAWENTVCLKGRHWNIANIDAAVMRGLYQKWLTGFVQAANPAFYFAQTVVDKNGTPAVRNEIRRK</sequence>
<dbReference type="AlphaFoldDB" id="A1HTF4"/>
<dbReference type="EMBL" id="AAWL01000024">
    <property type="protein sequence ID" value="EAX46703.1"/>
    <property type="molecule type" value="Genomic_DNA"/>
</dbReference>
<accession>A1HTF4</accession>
<protein>
    <submittedName>
        <fullName evidence="1">Uncharacterized protein</fullName>
    </submittedName>
</protein>
<reference evidence="1 2" key="2">
    <citation type="submission" date="2007-01" db="EMBL/GenBank/DDBJ databases">
        <title>Sequencing of the draft genome and assembly of Thermosinus carboxydivorans Nor1.</title>
        <authorList>
            <consortium name="US DOE Joint Genome Institute (JGI-PGF)"/>
            <person name="Copeland A."/>
            <person name="Lucas S."/>
            <person name="Lapidus A."/>
            <person name="Barry K."/>
            <person name="Glavina del Rio T."/>
            <person name="Dalin E."/>
            <person name="Tice H."/>
            <person name="Bruce D."/>
            <person name="Pitluck S."/>
            <person name="Richardson P."/>
        </authorList>
    </citation>
    <scope>NUCLEOTIDE SEQUENCE [LARGE SCALE GENOMIC DNA]</scope>
    <source>
        <strain evidence="1 2">Nor1</strain>
    </source>
</reference>
<dbReference type="eggNOG" id="ENOG502ZCFA">
    <property type="taxonomic scope" value="Bacteria"/>
</dbReference>
<reference evidence="1 2" key="1">
    <citation type="submission" date="2007-01" db="EMBL/GenBank/DDBJ databases">
        <title>Annotation of the draft genome assembly of Thermosinus carboxydivorans Nor1.</title>
        <authorList>
            <consortium name="US DOE Joint Genome Institute (JGI-ORNL)"/>
            <person name="Larimer F."/>
            <person name="Land M."/>
            <person name="Hauser L."/>
        </authorList>
    </citation>
    <scope>NUCLEOTIDE SEQUENCE [LARGE SCALE GENOMIC DNA]</scope>
    <source>
        <strain evidence="1 2">Nor1</strain>
    </source>
</reference>
<comment type="caution">
    <text evidence="1">The sequence shown here is derived from an EMBL/GenBank/DDBJ whole genome shotgun (WGS) entry which is preliminary data.</text>
</comment>
<name>A1HTF4_9FIRM</name>
<proteinExistence type="predicted"/>
<evidence type="ECO:0000313" key="2">
    <source>
        <dbReference type="Proteomes" id="UP000005139"/>
    </source>
</evidence>
<dbReference type="Proteomes" id="UP000005139">
    <property type="component" value="Unassembled WGS sequence"/>
</dbReference>